<sequence length="152" mass="17040">MTPQLGGISTTISAYESLLLRGYSVAGVMCLKDPYYRNEDFLRPFFEDRGVGFWAFEKPHERGGGGGGVAAPGSVEEDVRMLDAYYTRLDRGGEVDGRGASGEPSMRDVARVLEEQHYERIQELESMPKRTLESVWWPFTQHGMVSCLRPSV</sequence>
<comment type="caution">
    <text evidence="1">The sequence shown here is derived from an EMBL/GenBank/DDBJ whole genome shotgun (WGS) entry which is preliminary data.</text>
</comment>
<reference evidence="1" key="1">
    <citation type="submission" date="2023-04" db="EMBL/GenBank/DDBJ databases">
        <title>Draft Genome sequencing of Naganishia species isolated from polar environments using Oxford Nanopore Technology.</title>
        <authorList>
            <person name="Leo P."/>
            <person name="Venkateswaran K."/>
        </authorList>
    </citation>
    <scope>NUCLEOTIDE SEQUENCE</scope>
    <source>
        <strain evidence="1">DBVPG 5303</strain>
    </source>
</reference>
<name>A0ACC2XQT7_9TREE</name>
<organism evidence="1 2">
    <name type="scientific">Naganishia onofrii</name>
    <dbReference type="NCBI Taxonomy" id="1851511"/>
    <lineage>
        <taxon>Eukaryota</taxon>
        <taxon>Fungi</taxon>
        <taxon>Dikarya</taxon>
        <taxon>Basidiomycota</taxon>
        <taxon>Agaricomycotina</taxon>
        <taxon>Tremellomycetes</taxon>
        <taxon>Filobasidiales</taxon>
        <taxon>Filobasidiaceae</taxon>
        <taxon>Naganishia</taxon>
    </lineage>
</organism>
<accession>A0ACC2XQT7</accession>
<keyword evidence="2" id="KW-1185">Reference proteome</keyword>
<gene>
    <name evidence="1" type="ORF">QFC24_002137</name>
</gene>
<dbReference type="EMBL" id="JASBWV010000005">
    <property type="protein sequence ID" value="KAJ9126399.1"/>
    <property type="molecule type" value="Genomic_DNA"/>
</dbReference>
<dbReference type="Proteomes" id="UP001234202">
    <property type="component" value="Unassembled WGS sequence"/>
</dbReference>
<proteinExistence type="predicted"/>
<protein>
    <submittedName>
        <fullName evidence="1">Uncharacterized protein</fullName>
    </submittedName>
</protein>
<evidence type="ECO:0000313" key="2">
    <source>
        <dbReference type="Proteomes" id="UP001234202"/>
    </source>
</evidence>
<evidence type="ECO:0000313" key="1">
    <source>
        <dbReference type="EMBL" id="KAJ9126399.1"/>
    </source>
</evidence>